<proteinExistence type="predicted"/>
<gene>
    <name evidence="2" type="ordered locus">LSL_1199</name>
</gene>
<dbReference type="KEGG" id="lsl:LSL_1199"/>
<evidence type="ECO:0000313" key="2">
    <source>
        <dbReference type="EMBL" id="ABE00007.1"/>
    </source>
</evidence>
<name>A0JQQ6_LIGS1</name>
<evidence type="ECO:0000256" key="1">
    <source>
        <dbReference type="SAM" id="Phobius"/>
    </source>
</evidence>
<protein>
    <submittedName>
        <fullName evidence="2">Uncharacterized protein</fullName>
    </submittedName>
</protein>
<evidence type="ECO:0000313" key="3">
    <source>
        <dbReference type="Proteomes" id="UP000006559"/>
    </source>
</evidence>
<keyword evidence="3" id="KW-1185">Reference proteome</keyword>
<sequence>MLDRLFLLLETLCGLQNFVSSQILSYFLHILKNHFLKCYQLLTYSFFLIQKLTFVIPVFFLVLI</sequence>
<organism evidence="2 3">
    <name type="scientific">Ligilactobacillus salivarius (strain UCC118)</name>
    <name type="common">Lactobacillus salivarius</name>
    <dbReference type="NCBI Taxonomy" id="362948"/>
    <lineage>
        <taxon>Bacteria</taxon>
        <taxon>Bacillati</taxon>
        <taxon>Bacillota</taxon>
        <taxon>Bacilli</taxon>
        <taxon>Lactobacillales</taxon>
        <taxon>Lactobacillaceae</taxon>
        <taxon>Ligilactobacillus</taxon>
    </lineage>
</organism>
<accession>A0JQQ6</accession>
<keyword evidence="1" id="KW-0472">Membrane</keyword>
<dbReference type="HOGENOM" id="CLU_2862230_0_0_9"/>
<reference evidence="2 3" key="1">
    <citation type="journal article" date="2006" name="Proc. Natl. Acad. Sci. U.S.A.">
        <title>Multireplicon genome architecture of Lactobacillus salivarius.</title>
        <authorList>
            <person name="Claesson M.J."/>
            <person name="Li Y."/>
            <person name="Leahy S."/>
            <person name="Canchaya C."/>
            <person name="van Pijkeren J.P."/>
            <person name="Cerdeno-Tarraga A.M."/>
            <person name="Parkhill J."/>
            <person name="Flynn S."/>
            <person name="O'Sullivan G.C."/>
            <person name="Collins J.K."/>
            <person name="Higgins D."/>
            <person name="Shanahan F."/>
            <person name="Fitzgerald G.F."/>
            <person name="van Sinderen D."/>
            <person name="O'Toole P.W."/>
        </authorList>
    </citation>
    <scope>NUCLEOTIDE SEQUENCE [LARGE SCALE GENOMIC DNA]</scope>
    <source>
        <strain evidence="2 3">UCC118</strain>
    </source>
</reference>
<feature type="transmembrane region" description="Helical" evidence="1">
    <location>
        <begin position="45"/>
        <end position="63"/>
    </location>
</feature>
<dbReference type="AlphaFoldDB" id="A0JQQ6"/>
<keyword evidence="1" id="KW-0812">Transmembrane</keyword>
<keyword evidence="1" id="KW-1133">Transmembrane helix</keyword>
<dbReference type="Proteomes" id="UP000006559">
    <property type="component" value="Chromosome"/>
</dbReference>
<dbReference type="EMBL" id="CP000233">
    <property type="protein sequence ID" value="ABE00007.1"/>
    <property type="molecule type" value="Genomic_DNA"/>
</dbReference>
<dbReference type="STRING" id="362948.LSL_1199"/>